<keyword evidence="2" id="KW-1185">Reference proteome</keyword>
<reference evidence="2" key="1">
    <citation type="journal article" date="2019" name="Int. J. Syst. Evol. Microbiol.">
        <title>The Global Catalogue of Microorganisms (GCM) 10K type strain sequencing project: providing services to taxonomists for standard genome sequencing and annotation.</title>
        <authorList>
            <consortium name="The Broad Institute Genomics Platform"/>
            <consortium name="The Broad Institute Genome Sequencing Center for Infectious Disease"/>
            <person name="Wu L."/>
            <person name="Ma J."/>
        </authorList>
    </citation>
    <scope>NUCLEOTIDE SEQUENCE [LARGE SCALE GENOMIC DNA]</scope>
    <source>
        <strain evidence="2">JCM 17069</strain>
    </source>
</reference>
<sequence>MATNKNRNTARNKDSIGYFMKAGWSPESIKYSIAIITMAKITGTLTYDGNNFFIFLLFKWVIKLVV</sequence>
<gene>
    <name evidence="1" type="ORF">GCM10022389_14180</name>
</gene>
<name>A0ABP7VMI4_9FLAO</name>
<comment type="caution">
    <text evidence="1">The sequence shown here is derived from an EMBL/GenBank/DDBJ whole genome shotgun (WGS) entry which is preliminary data.</text>
</comment>
<proteinExistence type="predicted"/>
<evidence type="ECO:0000313" key="1">
    <source>
        <dbReference type="EMBL" id="GAA4070183.1"/>
    </source>
</evidence>
<dbReference type="EMBL" id="BAABCT010000003">
    <property type="protein sequence ID" value="GAA4070183.1"/>
    <property type="molecule type" value="Genomic_DNA"/>
</dbReference>
<protein>
    <submittedName>
        <fullName evidence="1">Uncharacterized protein</fullName>
    </submittedName>
</protein>
<accession>A0ABP7VMI4</accession>
<dbReference type="Proteomes" id="UP001500367">
    <property type="component" value="Unassembled WGS sequence"/>
</dbReference>
<organism evidence="1 2">
    <name type="scientific">Flavobacterium cheonanense</name>
    <dbReference type="NCBI Taxonomy" id="706183"/>
    <lineage>
        <taxon>Bacteria</taxon>
        <taxon>Pseudomonadati</taxon>
        <taxon>Bacteroidota</taxon>
        <taxon>Flavobacteriia</taxon>
        <taxon>Flavobacteriales</taxon>
        <taxon>Flavobacteriaceae</taxon>
        <taxon>Flavobacterium</taxon>
    </lineage>
</organism>
<evidence type="ECO:0000313" key="2">
    <source>
        <dbReference type="Proteomes" id="UP001500367"/>
    </source>
</evidence>